<name>A0ABS5I358_9GAMM</name>
<dbReference type="Proteomes" id="UP000811844">
    <property type="component" value="Unassembled WGS sequence"/>
</dbReference>
<keyword evidence="4" id="KW-1185">Reference proteome</keyword>
<feature type="domain" description="YcxB-like C-terminal" evidence="2">
    <location>
        <begin position="106"/>
        <end position="157"/>
    </location>
</feature>
<dbReference type="Pfam" id="PF14317">
    <property type="entry name" value="YcxB"/>
    <property type="match status" value="1"/>
</dbReference>
<evidence type="ECO:0000313" key="3">
    <source>
        <dbReference type="EMBL" id="MBR9728467.1"/>
    </source>
</evidence>
<gene>
    <name evidence="3" type="ORF">G3R48_10825</name>
</gene>
<dbReference type="EMBL" id="JAAIKR010000010">
    <property type="protein sequence ID" value="MBR9728467.1"/>
    <property type="molecule type" value="Genomic_DNA"/>
</dbReference>
<reference evidence="3 4" key="1">
    <citation type="submission" date="2020-02" db="EMBL/GenBank/DDBJ databases">
        <title>Shewanella WXL01 sp. nov., a marine bacterium isolated from green algae in Luhuitou Fringing Reef (Northern South China Sea).</title>
        <authorList>
            <person name="Wang X."/>
        </authorList>
    </citation>
    <scope>NUCLEOTIDE SEQUENCE [LARGE SCALE GENOMIC DNA]</scope>
    <source>
        <strain evidence="3 4">MCCC 1A01895</strain>
    </source>
</reference>
<keyword evidence="1" id="KW-0812">Transmembrane</keyword>
<accession>A0ABS5I358</accession>
<comment type="caution">
    <text evidence="3">The sequence shown here is derived from an EMBL/GenBank/DDBJ whole genome shotgun (WGS) entry which is preliminary data.</text>
</comment>
<feature type="transmembrane region" description="Helical" evidence="1">
    <location>
        <begin position="64"/>
        <end position="83"/>
    </location>
</feature>
<evidence type="ECO:0000259" key="2">
    <source>
        <dbReference type="Pfam" id="PF14317"/>
    </source>
</evidence>
<evidence type="ECO:0000256" key="1">
    <source>
        <dbReference type="SAM" id="Phobius"/>
    </source>
</evidence>
<feature type="transmembrane region" description="Helical" evidence="1">
    <location>
        <begin position="33"/>
        <end position="52"/>
    </location>
</feature>
<dbReference type="RefSeq" id="WP_212593314.1">
    <property type="nucleotide sequence ID" value="NZ_JAAIKR010000010.1"/>
</dbReference>
<protein>
    <submittedName>
        <fullName evidence="3">YcxB family protein</fullName>
    </submittedName>
</protein>
<dbReference type="InterPro" id="IPR025588">
    <property type="entry name" value="YcxB-like_C"/>
</dbReference>
<evidence type="ECO:0000313" key="4">
    <source>
        <dbReference type="Proteomes" id="UP000811844"/>
    </source>
</evidence>
<keyword evidence="1" id="KW-1133">Transmembrane helix</keyword>
<organism evidence="3 4">
    <name type="scientific">Shewanella intestini</name>
    <dbReference type="NCBI Taxonomy" id="2017544"/>
    <lineage>
        <taxon>Bacteria</taxon>
        <taxon>Pseudomonadati</taxon>
        <taxon>Pseudomonadota</taxon>
        <taxon>Gammaproteobacteria</taxon>
        <taxon>Alteromonadales</taxon>
        <taxon>Shewanellaceae</taxon>
        <taxon>Shewanella</taxon>
    </lineage>
</organism>
<keyword evidence="1" id="KW-0472">Membrane</keyword>
<sequence>MSAPLYHIRFVLDKTYFAECFDQTADQGFTPRLLVKAATFAVIGLILITLDASNITPEATAETYYLGYFFIGLAVIEILSIKFKRTWWLWRQMMSKAAGNPVNLTIDETGITTKSDFVNQQLKWQDISEIIETDVGFTLTVNQQKNYLSKRTLDDAACAYVRAHMNP</sequence>
<proteinExistence type="predicted"/>